<evidence type="ECO:0000256" key="1">
    <source>
        <dbReference type="ARBA" id="ARBA00023242"/>
    </source>
</evidence>
<keyword evidence="2" id="KW-1133">Transmembrane helix</keyword>
<dbReference type="SUPFAM" id="SSF57701">
    <property type="entry name" value="Zn2/Cys6 DNA-binding domain"/>
    <property type="match status" value="1"/>
</dbReference>
<proteinExistence type="predicted"/>
<dbReference type="PROSITE" id="PS50048">
    <property type="entry name" value="ZN2_CY6_FUNGAL_2"/>
    <property type="match status" value="1"/>
</dbReference>
<keyword evidence="1" id="KW-0539">Nucleus</keyword>
<keyword evidence="5" id="KW-1185">Reference proteome</keyword>
<dbReference type="GO" id="GO:0008270">
    <property type="term" value="F:zinc ion binding"/>
    <property type="evidence" value="ECO:0007669"/>
    <property type="project" value="InterPro"/>
</dbReference>
<dbReference type="AlphaFoldDB" id="A0A8H4RUC9"/>
<dbReference type="GO" id="GO:0001228">
    <property type="term" value="F:DNA-binding transcription activator activity, RNA polymerase II-specific"/>
    <property type="evidence" value="ECO:0007669"/>
    <property type="project" value="TreeGrafter"/>
</dbReference>
<dbReference type="SMART" id="SM00066">
    <property type="entry name" value="GAL4"/>
    <property type="match status" value="1"/>
</dbReference>
<comment type="caution">
    <text evidence="4">The sequence shown here is derived from an EMBL/GenBank/DDBJ whole genome shotgun (WGS) entry which is preliminary data.</text>
</comment>
<accession>A0A8H4RUC9</accession>
<dbReference type="Pfam" id="PF11951">
    <property type="entry name" value="Fungal_trans_2"/>
    <property type="match status" value="1"/>
</dbReference>
<dbReference type="InterPro" id="IPR021858">
    <property type="entry name" value="Fun_TF"/>
</dbReference>
<dbReference type="CDD" id="cd00067">
    <property type="entry name" value="GAL4"/>
    <property type="match status" value="1"/>
</dbReference>
<dbReference type="Pfam" id="PF00172">
    <property type="entry name" value="Zn_clus"/>
    <property type="match status" value="1"/>
</dbReference>
<organism evidence="4 5">
    <name type="scientific">Cudoniella acicularis</name>
    <dbReference type="NCBI Taxonomy" id="354080"/>
    <lineage>
        <taxon>Eukaryota</taxon>
        <taxon>Fungi</taxon>
        <taxon>Dikarya</taxon>
        <taxon>Ascomycota</taxon>
        <taxon>Pezizomycotina</taxon>
        <taxon>Leotiomycetes</taxon>
        <taxon>Helotiales</taxon>
        <taxon>Tricladiaceae</taxon>
        <taxon>Cudoniella</taxon>
    </lineage>
</organism>
<dbReference type="PROSITE" id="PS00463">
    <property type="entry name" value="ZN2_CY6_FUNGAL_1"/>
    <property type="match status" value="1"/>
</dbReference>
<evidence type="ECO:0000313" key="4">
    <source>
        <dbReference type="EMBL" id="KAF4635768.1"/>
    </source>
</evidence>
<dbReference type="PRINTS" id="PR00755">
    <property type="entry name" value="AFLATOXINBRP"/>
</dbReference>
<dbReference type="Proteomes" id="UP000566819">
    <property type="component" value="Unassembled WGS sequence"/>
</dbReference>
<protein>
    <recommendedName>
        <fullName evidence="3">Zn(2)-C6 fungal-type domain-containing protein</fullName>
    </recommendedName>
</protein>
<keyword evidence="2" id="KW-0812">Transmembrane</keyword>
<reference evidence="4 5" key="1">
    <citation type="submission" date="2020-03" db="EMBL/GenBank/DDBJ databases">
        <title>Draft Genome Sequence of Cudoniella acicularis.</title>
        <authorList>
            <person name="Buettner E."/>
            <person name="Kellner H."/>
        </authorList>
    </citation>
    <scope>NUCLEOTIDE SEQUENCE [LARGE SCALE GENOMIC DNA]</scope>
    <source>
        <strain evidence="4 5">DSM 108380</strain>
    </source>
</reference>
<feature type="transmembrane region" description="Helical" evidence="2">
    <location>
        <begin position="347"/>
        <end position="370"/>
    </location>
</feature>
<dbReference type="Gene3D" id="4.10.240.10">
    <property type="entry name" value="Zn(2)-C6 fungal-type DNA-binding domain"/>
    <property type="match status" value="1"/>
</dbReference>
<name>A0A8H4RUC9_9HELO</name>
<keyword evidence="2" id="KW-0472">Membrane</keyword>
<dbReference type="EMBL" id="JAAMPI010000100">
    <property type="protein sequence ID" value="KAF4635768.1"/>
    <property type="molecule type" value="Genomic_DNA"/>
</dbReference>
<evidence type="ECO:0000259" key="3">
    <source>
        <dbReference type="PROSITE" id="PS50048"/>
    </source>
</evidence>
<dbReference type="PANTHER" id="PTHR47784:SF5">
    <property type="entry name" value="STEROL UPTAKE CONTROL PROTEIN 2"/>
    <property type="match status" value="1"/>
</dbReference>
<gene>
    <name evidence="4" type="ORF">G7Y89_g2316</name>
</gene>
<evidence type="ECO:0000313" key="5">
    <source>
        <dbReference type="Proteomes" id="UP000566819"/>
    </source>
</evidence>
<sequence>MPSRRTHTKSRTGCIKCKSSKVKCDEKRPSCSRCLRRQESCQYPNAFLSSYQIPSPSSNPLSPQSLVHGPAVPQIPEHFWNAAFPYWGSSSSEGEQVTFNDFRDRDLELLHHYSTSTYLTLASRVSLDEFWKIVMVKIAFSNPFLMHGLLALSACHLAHLRTEDSEHYSNIAIHHHAEAISIFRPLLNNVDSQTAVPAVAFSTVIGCLSFAMPGISHLQELPSAGPTFVKNLLDIFRLVRGVKVVLESTFQWVEDSPMAPLLKLKLNDSEEPLEFNAEVAVREIEAKIRSEVHSEEQRLDYLDAVTVFRRCFPRGPFDFEDQDRSLISAWPAMVRDTFFADMLEMKIGFPLVILGYYGVLMHFMSSSWWVKDKGNKLVEAVSKLSKLVALRNCSQIEFVKEDGEMSLYRKEDSVFCA</sequence>
<dbReference type="InterPro" id="IPR001138">
    <property type="entry name" value="Zn2Cys6_DnaBD"/>
</dbReference>
<dbReference type="OrthoDB" id="5386330at2759"/>
<feature type="domain" description="Zn(2)-C6 fungal-type" evidence="3">
    <location>
        <begin position="13"/>
        <end position="43"/>
    </location>
</feature>
<evidence type="ECO:0000256" key="2">
    <source>
        <dbReference type="SAM" id="Phobius"/>
    </source>
</evidence>
<dbReference type="InterPro" id="IPR036864">
    <property type="entry name" value="Zn2-C6_fun-type_DNA-bd_sf"/>
</dbReference>
<dbReference type="InterPro" id="IPR053157">
    <property type="entry name" value="Sterol_Uptake_Regulator"/>
</dbReference>
<dbReference type="PANTHER" id="PTHR47784">
    <property type="entry name" value="STEROL UPTAKE CONTROL PROTEIN 2"/>
    <property type="match status" value="1"/>
</dbReference>